<evidence type="ECO:0008006" key="4">
    <source>
        <dbReference type="Google" id="ProtNLM"/>
    </source>
</evidence>
<evidence type="ECO:0000313" key="3">
    <source>
        <dbReference type="Proteomes" id="UP001501257"/>
    </source>
</evidence>
<organism evidence="2 3">
    <name type="scientific">Paeniglutamicibacter antarcticus</name>
    <dbReference type="NCBI Taxonomy" id="494023"/>
    <lineage>
        <taxon>Bacteria</taxon>
        <taxon>Bacillati</taxon>
        <taxon>Actinomycetota</taxon>
        <taxon>Actinomycetes</taxon>
        <taxon>Micrococcales</taxon>
        <taxon>Micrococcaceae</taxon>
        <taxon>Paeniglutamicibacter</taxon>
    </lineage>
</organism>
<dbReference type="PROSITE" id="PS51257">
    <property type="entry name" value="PROKAR_LIPOPROTEIN"/>
    <property type="match status" value="1"/>
</dbReference>
<keyword evidence="3" id="KW-1185">Reference proteome</keyword>
<accession>A0ABP9TPS7</accession>
<keyword evidence="1" id="KW-0812">Transmembrane</keyword>
<keyword evidence="1" id="KW-0472">Membrane</keyword>
<dbReference type="EMBL" id="BAABLK010000083">
    <property type="protein sequence ID" value="GAA5228602.1"/>
    <property type="molecule type" value="Genomic_DNA"/>
</dbReference>
<comment type="caution">
    <text evidence="2">The sequence shown here is derived from an EMBL/GenBank/DDBJ whole genome shotgun (WGS) entry which is preliminary data.</text>
</comment>
<evidence type="ECO:0000313" key="2">
    <source>
        <dbReference type="EMBL" id="GAA5228602.1"/>
    </source>
</evidence>
<feature type="transmembrane region" description="Helical" evidence="1">
    <location>
        <begin position="12"/>
        <end position="32"/>
    </location>
</feature>
<dbReference type="Proteomes" id="UP001501257">
    <property type="component" value="Unassembled WGS sequence"/>
</dbReference>
<gene>
    <name evidence="2" type="ORF">GCM10025778_31410</name>
</gene>
<keyword evidence="1" id="KW-1133">Transmembrane helix</keyword>
<proteinExistence type="predicted"/>
<name>A0ABP9TPS7_9MICC</name>
<protein>
    <recommendedName>
        <fullName evidence="4">Methionine/alanine importer small subunit</fullName>
    </recommendedName>
</protein>
<evidence type="ECO:0000256" key="1">
    <source>
        <dbReference type="SAM" id="Phobius"/>
    </source>
</evidence>
<reference evidence="3" key="1">
    <citation type="journal article" date="2019" name="Int. J. Syst. Evol. Microbiol.">
        <title>The Global Catalogue of Microorganisms (GCM) 10K type strain sequencing project: providing services to taxonomists for standard genome sequencing and annotation.</title>
        <authorList>
            <consortium name="The Broad Institute Genomics Platform"/>
            <consortium name="The Broad Institute Genome Sequencing Center for Infectious Disease"/>
            <person name="Wu L."/>
            <person name="Ma J."/>
        </authorList>
    </citation>
    <scope>NUCLEOTIDE SEQUENCE [LARGE SCALE GENOMIC DNA]</scope>
    <source>
        <strain evidence="3">JCM 18952</strain>
    </source>
</reference>
<sequence length="52" mass="5790">MEDMDTRLIPVIIIAGIIIWSVLVVGIVVFMAGCSRNWAKEKEAASRDRESV</sequence>